<reference evidence="2" key="3">
    <citation type="submission" date="2022-06" db="UniProtKB">
        <authorList>
            <consortium name="EnsemblPlants"/>
        </authorList>
    </citation>
    <scope>IDENTIFICATION</scope>
</reference>
<feature type="region of interest" description="Disordered" evidence="1">
    <location>
        <begin position="1"/>
        <end position="20"/>
    </location>
</feature>
<reference evidence="3" key="1">
    <citation type="journal article" date="2013" name="Nature">
        <title>Draft genome of the wheat A-genome progenitor Triticum urartu.</title>
        <authorList>
            <person name="Ling H.Q."/>
            <person name="Zhao S."/>
            <person name="Liu D."/>
            <person name="Wang J."/>
            <person name="Sun H."/>
            <person name="Zhang C."/>
            <person name="Fan H."/>
            <person name="Li D."/>
            <person name="Dong L."/>
            <person name="Tao Y."/>
            <person name="Gao C."/>
            <person name="Wu H."/>
            <person name="Li Y."/>
            <person name="Cui Y."/>
            <person name="Guo X."/>
            <person name="Zheng S."/>
            <person name="Wang B."/>
            <person name="Yu K."/>
            <person name="Liang Q."/>
            <person name="Yang W."/>
            <person name="Lou X."/>
            <person name="Chen J."/>
            <person name="Feng M."/>
            <person name="Jian J."/>
            <person name="Zhang X."/>
            <person name="Luo G."/>
            <person name="Jiang Y."/>
            <person name="Liu J."/>
            <person name="Wang Z."/>
            <person name="Sha Y."/>
            <person name="Zhang B."/>
            <person name="Wu H."/>
            <person name="Tang D."/>
            <person name="Shen Q."/>
            <person name="Xue P."/>
            <person name="Zou S."/>
            <person name="Wang X."/>
            <person name="Liu X."/>
            <person name="Wang F."/>
            <person name="Yang Y."/>
            <person name="An X."/>
            <person name="Dong Z."/>
            <person name="Zhang K."/>
            <person name="Zhang X."/>
            <person name="Luo M.C."/>
            <person name="Dvorak J."/>
            <person name="Tong Y."/>
            <person name="Wang J."/>
            <person name="Yang H."/>
            <person name="Li Z."/>
            <person name="Wang D."/>
            <person name="Zhang A."/>
            <person name="Wang J."/>
        </authorList>
    </citation>
    <scope>NUCLEOTIDE SEQUENCE</scope>
    <source>
        <strain evidence="3">cv. G1812</strain>
    </source>
</reference>
<evidence type="ECO:0000313" key="2">
    <source>
        <dbReference type="EnsemblPlants" id="TuG1812G0700004696.01.T01.cds458716"/>
    </source>
</evidence>
<dbReference type="AlphaFoldDB" id="A0A8R7R4W2"/>
<evidence type="ECO:0000313" key="3">
    <source>
        <dbReference type="Proteomes" id="UP000015106"/>
    </source>
</evidence>
<keyword evidence="3" id="KW-1185">Reference proteome</keyword>
<feature type="compositionally biased region" description="Polar residues" evidence="1">
    <location>
        <begin position="9"/>
        <end position="20"/>
    </location>
</feature>
<protein>
    <submittedName>
        <fullName evidence="2">Uncharacterized protein</fullName>
    </submittedName>
</protein>
<sequence>MVALHRGQRPTSSGRGPFQDSLSYLKNVNPDLINSLSIGTQQISHIVFMKKKRRHIHEGNTDI</sequence>
<accession>A0A8R7R4W2</accession>
<dbReference type="EnsemblPlants" id="TuG1812G0700004696.01.T01">
    <property type="protein sequence ID" value="TuG1812G0700004696.01.T01.cds458716"/>
    <property type="gene ID" value="TuG1812G0700004696.01"/>
</dbReference>
<proteinExistence type="predicted"/>
<evidence type="ECO:0000256" key="1">
    <source>
        <dbReference type="SAM" id="MobiDB-lite"/>
    </source>
</evidence>
<name>A0A8R7R4W2_TRIUA</name>
<dbReference type="Gramene" id="TuG1812G0700004696.01.T01">
    <property type="protein sequence ID" value="TuG1812G0700004696.01.T01.cds458716"/>
    <property type="gene ID" value="TuG1812G0700004696.01"/>
</dbReference>
<dbReference type="Proteomes" id="UP000015106">
    <property type="component" value="Chromosome 7"/>
</dbReference>
<reference evidence="2" key="2">
    <citation type="submission" date="2018-03" db="EMBL/GenBank/DDBJ databases">
        <title>The Triticum urartu genome reveals the dynamic nature of wheat genome evolution.</title>
        <authorList>
            <person name="Ling H."/>
            <person name="Ma B."/>
            <person name="Shi X."/>
            <person name="Liu H."/>
            <person name="Dong L."/>
            <person name="Sun H."/>
            <person name="Cao Y."/>
            <person name="Gao Q."/>
            <person name="Zheng S."/>
            <person name="Li Y."/>
            <person name="Yu Y."/>
            <person name="Du H."/>
            <person name="Qi M."/>
            <person name="Li Y."/>
            <person name="Yu H."/>
            <person name="Cui Y."/>
            <person name="Wang N."/>
            <person name="Chen C."/>
            <person name="Wu H."/>
            <person name="Zhao Y."/>
            <person name="Zhang J."/>
            <person name="Li Y."/>
            <person name="Zhou W."/>
            <person name="Zhang B."/>
            <person name="Hu W."/>
            <person name="Eijk M."/>
            <person name="Tang J."/>
            <person name="Witsenboer H."/>
            <person name="Zhao S."/>
            <person name="Li Z."/>
            <person name="Zhang A."/>
            <person name="Wang D."/>
            <person name="Liang C."/>
        </authorList>
    </citation>
    <scope>NUCLEOTIDE SEQUENCE [LARGE SCALE GENOMIC DNA]</scope>
    <source>
        <strain evidence="2">cv. G1812</strain>
    </source>
</reference>
<organism evidence="2 3">
    <name type="scientific">Triticum urartu</name>
    <name type="common">Red wild einkorn</name>
    <name type="synonym">Crithodium urartu</name>
    <dbReference type="NCBI Taxonomy" id="4572"/>
    <lineage>
        <taxon>Eukaryota</taxon>
        <taxon>Viridiplantae</taxon>
        <taxon>Streptophyta</taxon>
        <taxon>Embryophyta</taxon>
        <taxon>Tracheophyta</taxon>
        <taxon>Spermatophyta</taxon>
        <taxon>Magnoliopsida</taxon>
        <taxon>Liliopsida</taxon>
        <taxon>Poales</taxon>
        <taxon>Poaceae</taxon>
        <taxon>BOP clade</taxon>
        <taxon>Pooideae</taxon>
        <taxon>Triticodae</taxon>
        <taxon>Triticeae</taxon>
        <taxon>Triticinae</taxon>
        <taxon>Triticum</taxon>
    </lineage>
</organism>